<dbReference type="Proteomes" id="UP000317839">
    <property type="component" value="Unassembled WGS sequence"/>
</dbReference>
<dbReference type="PANTHER" id="PTHR43213">
    <property type="entry name" value="BIFUNCTIONAL DTTP/UTP PYROPHOSPHATASE/METHYLTRANSFERASE PROTEIN-RELATED"/>
    <property type="match status" value="1"/>
</dbReference>
<feature type="site" description="Important for substrate specificity" evidence="4">
    <location>
        <position position="17"/>
    </location>
</feature>
<evidence type="ECO:0000313" key="5">
    <source>
        <dbReference type="EMBL" id="TQV75383.1"/>
    </source>
</evidence>
<dbReference type="NCBIfam" id="TIGR00172">
    <property type="entry name" value="maf"/>
    <property type="match status" value="1"/>
</dbReference>
<evidence type="ECO:0000256" key="4">
    <source>
        <dbReference type="HAMAP-Rule" id="MF_00528"/>
    </source>
</evidence>
<dbReference type="Pfam" id="PF02545">
    <property type="entry name" value="Maf"/>
    <property type="match status" value="1"/>
</dbReference>
<dbReference type="GO" id="GO:0009117">
    <property type="term" value="P:nucleotide metabolic process"/>
    <property type="evidence" value="ECO:0007669"/>
    <property type="project" value="UniProtKB-KW"/>
</dbReference>
<dbReference type="EMBL" id="VIKR01000002">
    <property type="protein sequence ID" value="TQV75383.1"/>
    <property type="molecule type" value="Genomic_DNA"/>
</dbReference>
<dbReference type="InterPro" id="IPR029001">
    <property type="entry name" value="ITPase-like_fam"/>
</dbReference>
<comment type="caution">
    <text evidence="5">The sequence shown here is derived from an EMBL/GenBank/DDBJ whole genome shotgun (WGS) entry which is preliminary data.</text>
</comment>
<organism evidence="5 6">
    <name type="scientific">Aliikangiella marina</name>
    <dbReference type="NCBI Taxonomy" id="1712262"/>
    <lineage>
        <taxon>Bacteria</taxon>
        <taxon>Pseudomonadati</taxon>
        <taxon>Pseudomonadota</taxon>
        <taxon>Gammaproteobacteria</taxon>
        <taxon>Oceanospirillales</taxon>
        <taxon>Pleioneaceae</taxon>
        <taxon>Aliikangiella</taxon>
    </lineage>
</organism>
<sequence length="201" mass="21937">MHSRFPKTIFLASQSPRRQELLAQVGVKFKLFRSEIDESVKANELPLEYVKRMAKEKALSAWQQLEADLSVQADDALVLTADTSVVLGTAILGKPVSPSDAKQMLKKLSNTTHEVITSVAVKDKKSFSSETSITEVQFCQLNQSLIDDYVDTGEGVDKAGGYAIQGLGAQFVKSINGSYTGVVGLPLYETCLLLDKHLKGK</sequence>
<comment type="cofactor">
    <cofactor evidence="1 4">
        <name>a divalent metal cation</name>
        <dbReference type="ChEBI" id="CHEBI:60240"/>
    </cofactor>
</comment>
<comment type="catalytic activity">
    <reaction evidence="4">
        <text>UTP + H2O = UMP + diphosphate + H(+)</text>
        <dbReference type="Rhea" id="RHEA:29395"/>
        <dbReference type="ChEBI" id="CHEBI:15377"/>
        <dbReference type="ChEBI" id="CHEBI:15378"/>
        <dbReference type="ChEBI" id="CHEBI:33019"/>
        <dbReference type="ChEBI" id="CHEBI:46398"/>
        <dbReference type="ChEBI" id="CHEBI:57865"/>
        <dbReference type="EC" id="3.6.1.9"/>
    </reaction>
</comment>
<dbReference type="GO" id="GO:0036221">
    <property type="term" value="F:UTP diphosphatase activity"/>
    <property type="evidence" value="ECO:0007669"/>
    <property type="project" value="RHEA"/>
</dbReference>
<proteinExistence type="inferred from homology"/>
<dbReference type="Gene3D" id="3.90.950.10">
    <property type="match status" value="1"/>
</dbReference>
<evidence type="ECO:0000256" key="2">
    <source>
        <dbReference type="ARBA" id="ARBA00022801"/>
    </source>
</evidence>
<keyword evidence="4" id="KW-0963">Cytoplasm</keyword>
<comment type="subcellular location">
    <subcellularLocation>
        <location evidence="4">Cytoplasm</location>
    </subcellularLocation>
</comment>
<name>A0A545TDT4_9GAMM</name>
<dbReference type="CDD" id="cd00555">
    <property type="entry name" value="Maf"/>
    <property type="match status" value="1"/>
</dbReference>
<gene>
    <name evidence="5" type="ORF">FLL45_10660</name>
</gene>
<dbReference type="GO" id="GO:0005737">
    <property type="term" value="C:cytoplasm"/>
    <property type="evidence" value="ECO:0007669"/>
    <property type="project" value="UniProtKB-SubCell"/>
</dbReference>
<feature type="active site" description="Proton acceptor" evidence="4">
    <location>
        <position position="82"/>
    </location>
</feature>
<dbReference type="HAMAP" id="MF_00528">
    <property type="entry name" value="Maf"/>
    <property type="match status" value="1"/>
</dbReference>
<comment type="function">
    <text evidence="4">Nucleoside triphosphate pyrophosphatase that hydrolyzes dTTP and UTP. May have a dual role in cell division arrest and in preventing the incorporation of modified nucleotides into cellular nucleic acids.</text>
</comment>
<protein>
    <recommendedName>
        <fullName evidence="4">dTTP/UTP pyrophosphatase</fullName>
        <shortName evidence="4">dTTPase/UTPase</shortName>
        <ecNumber evidence="4">3.6.1.9</ecNumber>
    </recommendedName>
    <alternativeName>
        <fullName evidence="4">Nucleoside triphosphate pyrophosphatase</fullName>
    </alternativeName>
    <alternativeName>
        <fullName evidence="4">Nucleotide pyrophosphatase</fullName>
        <shortName evidence="4">Nucleotide PPase</shortName>
    </alternativeName>
</protein>
<evidence type="ECO:0000256" key="1">
    <source>
        <dbReference type="ARBA" id="ARBA00001968"/>
    </source>
</evidence>
<dbReference type="OrthoDB" id="9807767at2"/>
<evidence type="ECO:0000256" key="3">
    <source>
        <dbReference type="ARBA" id="ARBA00023080"/>
    </source>
</evidence>
<keyword evidence="2 4" id="KW-0378">Hydrolase</keyword>
<keyword evidence="6" id="KW-1185">Reference proteome</keyword>
<reference evidence="5 6" key="1">
    <citation type="submission" date="2019-06" db="EMBL/GenBank/DDBJ databases">
        <title>Draft genome of Aliikangiella marina GYP-15.</title>
        <authorList>
            <person name="Wang G."/>
        </authorList>
    </citation>
    <scope>NUCLEOTIDE SEQUENCE [LARGE SCALE GENOMIC DNA]</scope>
    <source>
        <strain evidence="5 6">GYP-15</strain>
    </source>
</reference>
<keyword evidence="3 4" id="KW-0546">Nucleotide metabolism</keyword>
<dbReference type="InterPro" id="IPR003697">
    <property type="entry name" value="Maf-like"/>
</dbReference>
<feature type="site" description="Important for substrate specificity" evidence="4">
    <location>
        <position position="165"/>
    </location>
</feature>
<dbReference type="RefSeq" id="WP_142941998.1">
    <property type="nucleotide sequence ID" value="NZ_VIKR01000002.1"/>
</dbReference>
<dbReference type="EC" id="3.6.1.9" evidence="4"/>
<evidence type="ECO:0000313" key="6">
    <source>
        <dbReference type="Proteomes" id="UP000317839"/>
    </source>
</evidence>
<comment type="caution">
    <text evidence="4">Lacks conserved residue(s) required for the propagation of feature annotation.</text>
</comment>
<dbReference type="AlphaFoldDB" id="A0A545TDT4"/>
<comment type="catalytic activity">
    <reaction evidence="4">
        <text>dTTP + H2O = dTMP + diphosphate + H(+)</text>
        <dbReference type="Rhea" id="RHEA:28534"/>
        <dbReference type="ChEBI" id="CHEBI:15377"/>
        <dbReference type="ChEBI" id="CHEBI:15378"/>
        <dbReference type="ChEBI" id="CHEBI:33019"/>
        <dbReference type="ChEBI" id="CHEBI:37568"/>
        <dbReference type="ChEBI" id="CHEBI:63528"/>
        <dbReference type="EC" id="3.6.1.9"/>
    </reaction>
</comment>
<comment type="similarity">
    <text evidence="4">Belongs to the Maf family. YhdE subfamily.</text>
</comment>
<feature type="site" description="Important for substrate specificity" evidence="4">
    <location>
        <position position="83"/>
    </location>
</feature>
<dbReference type="GO" id="GO:0036218">
    <property type="term" value="F:dTTP diphosphatase activity"/>
    <property type="evidence" value="ECO:0007669"/>
    <property type="project" value="RHEA"/>
</dbReference>
<dbReference type="PANTHER" id="PTHR43213:SF5">
    <property type="entry name" value="BIFUNCTIONAL DTTP_UTP PYROPHOSPHATASE_METHYLTRANSFERASE PROTEIN-RELATED"/>
    <property type="match status" value="1"/>
</dbReference>
<accession>A0A545TDT4</accession>
<dbReference type="PIRSF" id="PIRSF006305">
    <property type="entry name" value="Maf"/>
    <property type="match status" value="1"/>
</dbReference>
<dbReference type="SUPFAM" id="SSF52972">
    <property type="entry name" value="ITPase-like"/>
    <property type="match status" value="1"/>
</dbReference>